<gene>
    <name evidence="2" type="ORF">MKK02DRAFT_42894</name>
</gene>
<dbReference type="PANTHER" id="PTHR19879">
    <property type="entry name" value="TRANSCRIPTION INITIATION FACTOR TFIID"/>
    <property type="match status" value="1"/>
</dbReference>
<keyword evidence="3" id="KW-1185">Reference proteome</keyword>
<dbReference type="EMBL" id="JAKWFO010000003">
    <property type="protein sequence ID" value="KAI9638498.1"/>
    <property type="molecule type" value="Genomic_DNA"/>
</dbReference>
<evidence type="ECO:0000313" key="2">
    <source>
        <dbReference type="EMBL" id="KAI9638498.1"/>
    </source>
</evidence>
<dbReference type="Proteomes" id="UP001164286">
    <property type="component" value="Unassembled WGS sequence"/>
</dbReference>
<accession>A0AA38HBT6</accession>
<dbReference type="RefSeq" id="XP_052948275.1">
    <property type="nucleotide sequence ID" value="XM_053092197.1"/>
</dbReference>
<protein>
    <submittedName>
        <fullName evidence="2">WD40-repeat-containing domain protein</fullName>
    </submittedName>
</protein>
<reference evidence="2" key="1">
    <citation type="journal article" date="2022" name="G3 (Bethesda)">
        <title>High quality genome of the basidiomycete yeast Dioszegia hungarica PDD-24b-2 isolated from cloud water.</title>
        <authorList>
            <person name="Jarrige D."/>
            <person name="Haridas S."/>
            <person name="Bleykasten-Grosshans C."/>
            <person name="Joly M."/>
            <person name="Nadalig T."/>
            <person name="Sancelme M."/>
            <person name="Vuilleumier S."/>
            <person name="Grigoriev I.V."/>
            <person name="Amato P."/>
            <person name="Bringel F."/>
        </authorList>
    </citation>
    <scope>NUCLEOTIDE SEQUENCE</scope>
    <source>
        <strain evidence="2">PDD-24b-2</strain>
    </source>
</reference>
<dbReference type="GeneID" id="77731402"/>
<proteinExistence type="predicted"/>
<feature type="repeat" description="WD" evidence="1">
    <location>
        <begin position="162"/>
        <end position="203"/>
    </location>
</feature>
<dbReference type="SMART" id="SM00320">
    <property type="entry name" value="WD40"/>
    <property type="match status" value="4"/>
</dbReference>
<dbReference type="Pfam" id="PF00400">
    <property type="entry name" value="WD40"/>
    <property type="match status" value="2"/>
</dbReference>
<dbReference type="InterPro" id="IPR001680">
    <property type="entry name" value="WD40_rpt"/>
</dbReference>
<dbReference type="Gene3D" id="2.130.10.10">
    <property type="entry name" value="YVTN repeat-like/Quinoprotein amine dehydrogenase"/>
    <property type="match status" value="1"/>
</dbReference>
<dbReference type="PANTHER" id="PTHR19879:SF9">
    <property type="entry name" value="TRANSCRIPTION INITIATION FACTOR TFIID SUBUNIT 5"/>
    <property type="match status" value="1"/>
</dbReference>
<evidence type="ECO:0000256" key="1">
    <source>
        <dbReference type="PROSITE-ProRule" id="PRU00221"/>
    </source>
</evidence>
<dbReference type="InterPro" id="IPR015943">
    <property type="entry name" value="WD40/YVTN_repeat-like_dom_sf"/>
</dbReference>
<organism evidence="2 3">
    <name type="scientific">Dioszegia hungarica</name>
    <dbReference type="NCBI Taxonomy" id="4972"/>
    <lineage>
        <taxon>Eukaryota</taxon>
        <taxon>Fungi</taxon>
        <taxon>Dikarya</taxon>
        <taxon>Basidiomycota</taxon>
        <taxon>Agaricomycotina</taxon>
        <taxon>Tremellomycetes</taxon>
        <taxon>Tremellales</taxon>
        <taxon>Bulleribasidiaceae</taxon>
        <taxon>Dioszegia</taxon>
    </lineage>
</organism>
<feature type="repeat" description="WD" evidence="1">
    <location>
        <begin position="203"/>
        <end position="244"/>
    </location>
</feature>
<dbReference type="AlphaFoldDB" id="A0AA38HBT6"/>
<dbReference type="SUPFAM" id="SSF50978">
    <property type="entry name" value="WD40 repeat-like"/>
    <property type="match status" value="1"/>
</dbReference>
<keyword evidence="1" id="KW-0853">WD repeat</keyword>
<sequence>MTAAQQATILALPYIDVQHDAMTVFDDITQGVVAKEDIWISGYRAGSTSVHGKVTLEPGAGEASGSRGVSLTPKNGVEVERIPGGDFPVSFPALSIGPTTVKFPRQVIHPPYPRPKSTTPPLHINALAYSARKNLLAVAGPDGFLCILPAGMQEGKEGIKVFKGHVGDALDVKFFPSGEVILSASSDLSLRIWGLDTSNPRTLRGHTRGITCTTIIGVGKQILSGSRDGTVRLWTVGEAKEVRKWTMEGRVPVEEILLDETGEVVLVFKADGSVQVLRISGEELGELKSPKGAEGKLVSAAWDRGRGLVAVGYTTGVIHLREVSLAADKVEVGREAMVRRNEAAVYSLAWTSEGDLLVGTAAGLPCRLGVRMTAEGIEVGVKEEMAGWEAVGVEAWAVAEDGGVWCAGGEGGIRRYH</sequence>
<dbReference type="PROSITE" id="PS50082">
    <property type="entry name" value="WD_REPEATS_2"/>
    <property type="match status" value="2"/>
</dbReference>
<evidence type="ECO:0000313" key="3">
    <source>
        <dbReference type="Proteomes" id="UP001164286"/>
    </source>
</evidence>
<dbReference type="PROSITE" id="PS50294">
    <property type="entry name" value="WD_REPEATS_REGION"/>
    <property type="match status" value="2"/>
</dbReference>
<dbReference type="InterPro" id="IPR036322">
    <property type="entry name" value="WD40_repeat_dom_sf"/>
</dbReference>
<comment type="caution">
    <text evidence="2">The sequence shown here is derived from an EMBL/GenBank/DDBJ whole genome shotgun (WGS) entry which is preliminary data.</text>
</comment>
<name>A0AA38HBT6_9TREE</name>